<feature type="domain" description="Ferritin/DPS" evidence="3">
    <location>
        <begin position="9"/>
        <end position="147"/>
    </location>
</feature>
<dbReference type="InterPro" id="IPR002177">
    <property type="entry name" value="DPS_DNA-bd"/>
</dbReference>
<evidence type="ECO:0000256" key="1">
    <source>
        <dbReference type="ARBA" id="ARBA00009497"/>
    </source>
</evidence>
<evidence type="ECO:0000313" key="5">
    <source>
        <dbReference type="Proteomes" id="UP000218181"/>
    </source>
</evidence>
<sequence>MSIVNTNTILNQTVADLAKASALVHQIHWYLRGPGFLQLHPAMDKFMEELNELQDEFAERLITIGGSPLSTLKEFDETSKIKLEIASWDNSIVERLNELLEAYKYLADLFKEGIIISEEDNDPVTADLYTSALGAVQKTIWMISAEIGI</sequence>
<organism evidence="4 5">
    <name type="scientific">Lactococcus fujiensis JCM 16395</name>
    <dbReference type="NCBI Taxonomy" id="1291764"/>
    <lineage>
        <taxon>Bacteria</taxon>
        <taxon>Bacillati</taxon>
        <taxon>Bacillota</taxon>
        <taxon>Bacilli</taxon>
        <taxon>Lactobacillales</taxon>
        <taxon>Streptococcaceae</taxon>
        <taxon>Lactococcus</taxon>
    </lineage>
</organism>
<evidence type="ECO:0000259" key="3">
    <source>
        <dbReference type="Pfam" id="PF00210"/>
    </source>
</evidence>
<dbReference type="Proteomes" id="UP000218181">
    <property type="component" value="Unassembled WGS sequence"/>
</dbReference>
<dbReference type="InterPro" id="IPR008331">
    <property type="entry name" value="Ferritin_DPS_dom"/>
</dbReference>
<dbReference type="InterPro" id="IPR009078">
    <property type="entry name" value="Ferritin-like_SF"/>
</dbReference>
<dbReference type="GO" id="GO:0008199">
    <property type="term" value="F:ferric iron binding"/>
    <property type="evidence" value="ECO:0007669"/>
    <property type="project" value="InterPro"/>
</dbReference>
<comment type="caution">
    <text evidence="4">The sequence shown here is derived from an EMBL/GenBank/DDBJ whole genome shotgun (WGS) entry which is preliminary data.</text>
</comment>
<dbReference type="Pfam" id="PF00210">
    <property type="entry name" value="Ferritin"/>
    <property type="match status" value="1"/>
</dbReference>
<dbReference type="Gene3D" id="1.20.1260.10">
    <property type="match status" value="1"/>
</dbReference>
<reference evidence="4 5" key="1">
    <citation type="submission" date="2014-12" db="EMBL/GenBank/DDBJ databases">
        <title>Draft genome sequences of 10 type strains of Lactococcus.</title>
        <authorList>
            <person name="Sun Z."/>
            <person name="Zhong Z."/>
            <person name="Liu W."/>
            <person name="Zhang W."/>
            <person name="Zhang H."/>
        </authorList>
    </citation>
    <scope>NUCLEOTIDE SEQUENCE [LARGE SCALE GENOMIC DNA]</scope>
    <source>
        <strain evidence="4 5">JCM 16395</strain>
    </source>
</reference>
<dbReference type="AlphaFoldDB" id="A0A2A5RKT8"/>
<dbReference type="InterPro" id="IPR012347">
    <property type="entry name" value="Ferritin-like"/>
</dbReference>
<gene>
    <name evidence="4" type="ORF">RT41_GL001598</name>
</gene>
<dbReference type="STRING" id="1291764.GCA_001311235_01804"/>
<dbReference type="GO" id="GO:0016722">
    <property type="term" value="F:oxidoreductase activity, acting on metal ions"/>
    <property type="evidence" value="ECO:0007669"/>
    <property type="project" value="InterPro"/>
</dbReference>
<proteinExistence type="inferred from homology"/>
<comment type="similarity">
    <text evidence="1 2">Belongs to the Dps family.</text>
</comment>
<dbReference type="PIRSF" id="PIRSF005900">
    <property type="entry name" value="Dps"/>
    <property type="match status" value="1"/>
</dbReference>
<dbReference type="RefSeq" id="WP_054639488.1">
    <property type="nucleotide sequence ID" value="NZ_BBAL01000006.1"/>
</dbReference>
<dbReference type="PRINTS" id="PR01346">
    <property type="entry name" value="HELNAPAPROT"/>
</dbReference>
<dbReference type="SUPFAM" id="SSF47240">
    <property type="entry name" value="Ferritin-like"/>
    <property type="match status" value="1"/>
</dbReference>
<name>A0A2A5RKT8_9LACT</name>
<dbReference type="InterPro" id="IPR023188">
    <property type="entry name" value="DPS_DNA-bd_CS"/>
</dbReference>
<dbReference type="PANTHER" id="PTHR42932">
    <property type="entry name" value="GENERAL STRESS PROTEIN 20U"/>
    <property type="match status" value="1"/>
</dbReference>
<dbReference type="PANTHER" id="PTHR42932:SF1">
    <property type="entry name" value="GENERAL STRESS PROTEIN 20U"/>
    <property type="match status" value="1"/>
</dbReference>
<keyword evidence="5" id="KW-1185">Reference proteome</keyword>
<dbReference type="PROSITE" id="PS00818">
    <property type="entry name" value="DPS_1"/>
    <property type="match status" value="1"/>
</dbReference>
<evidence type="ECO:0000313" key="4">
    <source>
        <dbReference type="EMBL" id="PCR99792.1"/>
    </source>
</evidence>
<dbReference type="EMBL" id="JXJU01000006">
    <property type="protein sequence ID" value="PCR99792.1"/>
    <property type="molecule type" value="Genomic_DNA"/>
</dbReference>
<dbReference type="OrthoDB" id="9797023at2"/>
<evidence type="ECO:0000256" key="2">
    <source>
        <dbReference type="RuleBase" id="RU003875"/>
    </source>
</evidence>
<protein>
    <submittedName>
        <fullName evidence="4">Ferritin</fullName>
    </submittedName>
</protein>
<dbReference type="CDD" id="cd01043">
    <property type="entry name" value="DPS"/>
    <property type="match status" value="1"/>
</dbReference>
<accession>A0A2A5RKT8</accession>